<reference evidence="10" key="1">
    <citation type="journal article" date="2019" name="Int. J. Syst. Evol. Microbiol.">
        <title>The Global Catalogue of Microorganisms (GCM) 10K type strain sequencing project: providing services to taxonomists for standard genome sequencing and annotation.</title>
        <authorList>
            <consortium name="The Broad Institute Genomics Platform"/>
            <consortium name="The Broad Institute Genome Sequencing Center for Infectious Disease"/>
            <person name="Wu L."/>
            <person name="Ma J."/>
        </authorList>
    </citation>
    <scope>NUCLEOTIDE SEQUENCE [LARGE SCALE GENOMIC DNA]</scope>
    <source>
        <strain evidence="10">LMG 24813</strain>
    </source>
</reference>
<evidence type="ECO:0000313" key="10">
    <source>
        <dbReference type="Proteomes" id="UP001595848"/>
    </source>
</evidence>
<keyword evidence="7" id="KW-0812">Transmembrane</keyword>
<accession>A0ABV8P3L3</accession>
<keyword evidence="7" id="KW-0472">Membrane</keyword>
<evidence type="ECO:0000256" key="7">
    <source>
        <dbReference type="SAM" id="Phobius"/>
    </source>
</evidence>
<name>A0ABV8P3L3_9BURK</name>
<keyword evidence="4 6" id="KW-0862">Zinc</keyword>
<comment type="caution">
    <text evidence="9">The sequence shown here is derived from an EMBL/GenBank/DDBJ whole genome shotgun (WGS) entry which is preliminary data.</text>
</comment>
<feature type="domain" description="Enoyl reductase (ER)" evidence="8">
    <location>
        <begin position="18"/>
        <end position="368"/>
    </location>
</feature>
<comment type="cofactor">
    <cofactor evidence="1 6">
        <name>Zn(2+)</name>
        <dbReference type="ChEBI" id="CHEBI:29105"/>
    </cofactor>
</comment>
<dbReference type="PANTHER" id="PTHR43350:SF21">
    <property type="entry name" value="S-NITROSOMYCOTHIOL REDUCTASE MSCR"/>
    <property type="match status" value="1"/>
</dbReference>
<dbReference type="Pfam" id="PF00107">
    <property type="entry name" value="ADH_zinc_N"/>
    <property type="match status" value="1"/>
</dbReference>
<dbReference type="InterPro" id="IPR002328">
    <property type="entry name" value="ADH_Zn_CS"/>
</dbReference>
<evidence type="ECO:0000256" key="2">
    <source>
        <dbReference type="ARBA" id="ARBA00008072"/>
    </source>
</evidence>
<dbReference type="CDD" id="cd08281">
    <property type="entry name" value="liver_ADH_like1"/>
    <property type="match status" value="1"/>
</dbReference>
<gene>
    <name evidence="9" type="ORF">ACFOY1_16090</name>
</gene>
<keyword evidence="3 6" id="KW-0479">Metal-binding</keyword>
<dbReference type="SMART" id="SM00829">
    <property type="entry name" value="PKS_ER"/>
    <property type="match status" value="1"/>
</dbReference>
<dbReference type="EMBL" id="JBHSBV010000005">
    <property type="protein sequence ID" value="MFC4202477.1"/>
    <property type="molecule type" value="Genomic_DNA"/>
</dbReference>
<dbReference type="InterPro" id="IPR020843">
    <property type="entry name" value="ER"/>
</dbReference>
<dbReference type="RefSeq" id="WP_217965942.1">
    <property type="nucleotide sequence ID" value="NZ_JAHTBN010000009.1"/>
</dbReference>
<dbReference type="InterPro" id="IPR013154">
    <property type="entry name" value="ADH-like_N"/>
</dbReference>
<evidence type="ECO:0000259" key="8">
    <source>
        <dbReference type="SMART" id="SM00829"/>
    </source>
</evidence>
<dbReference type="InterPro" id="IPR013149">
    <property type="entry name" value="ADH-like_C"/>
</dbReference>
<keyword evidence="7" id="KW-1133">Transmembrane helix</keyword>
<keyword evidence="5" id="KW-0560">Oxidoreductase</keyword>
<protein>
    <submittedName>
        <fullName evidence="9">Zinc-dependent alcohol dehydrogenase family protein</fullName>
    </submittedName>
</protein>
<organism evidence="9 10">
    <name type="scientific">Candidimonas humi</name>
    <dbReference type="NCBI Taxonomy" id="683355"/>
    <lineage>
        <taxon>Bacteria</taxon>
        <taxon>Pseudomonadati</taxon>
        <taxon>Pseudomonadota</taxon>
        <taxon>Betaproteobacteria</taxon>
        <taxon>Burkholderiales</taxon>
        <taxon>Alcaligenaceae</taxon>
        <taxon>Candidimonas</taxon>
    </lineage>
</organism>
<dbReference type="PANTHER" id="PTHR43350">
    <property type="entry name" value="NAD-DEPENDENT ALCOHOL DEHYDROGENASE"/>
    <property type="match status" value="1"/>
</dbReference>
<evidence type="ECO:0000256" key="3">
    <source>
        <dbReference type="ARBA" id="ARBA00022723"/>
    </source>
</evidence>
<dbReference type="PROSITE" id="PS00059">
    <property type="entry name" value="ADH_ZINC"/>
    <property type="match status" value="1"/>
</dbReference>
<keyword evidence="10" id="KW-1185">Reference proteome</keyword>
<evidence type="ECO:0000256" key="6">
    <source>
        <dbReference type="RuleBase" id="RU361277"/>
    </source>
</evidence>
<comment type="similarity">
    <text evidence="2 6">Belongs to the zinc-containing alcohol dehydrogenase family.</text>
</comment>
<sequence length="376" mass="38879">MKIRAAVLREMGKAAPYAQSRPVEITEIDLDPPGFGEVLVRTRVAGLCHSDLSVINGDRPRGVPIVLGHESSGEVVEAGPGVADLAPGDHVVSVFVPSCGGCAPCMQGRPALCEPGAAANTRGELLGGARRLHRGDEPLNHHLGVSCFAEYAVLSRRSCVKVEAGLTHREAALFGCAVLTGAGAVINRAALRAGQTIAVVGLGGVGMSALLAAAAAGAQRIVAVDLSDEKLRLAGELGATHLINPRSLTQDGDLLDAAGGPVDFGFDAAGGVAAFETAYRLTRRGGSTITSGLPHPKSSFSLPLSQLVGEEREIRGSYLGSGVPAVDITRYIELYKRGRLPVDKLLGEAFTLDRINEGFDHLASGSGLRDCVVFGG</sequence>
<dbReference type="Proteomes" id="UP001595848">
    <property type="component" value="Unassembled WGS sequence"/>
</dbReference>
<evidence type="ECO:0000256" key="4">
    <source>
        <dbReference type="ARBA" id="ARBA00022833"/>
    </source>
</evidence>
<evidence type="ECO:0000256" key="5">
    <source>
        <dbReference type="ARBA" id="ARBA00023002"/>
    </source>
</evidence>
<dbReference type="Pfam" id="PF08240">
    <property type="entry name" value="ADH_N"/>
    <property type="match status" value="1"/>
</dbReference>
<evidence type="ECO:0000256" key="1">
    <source>
        <dbReference type="ARBA" id="ARBA00001947"/>
    </source>
</evidence>
<proteinExistence type="inferred from homology"/>
<evidence type="ECO:0000313" key="9">
    <source>
        <dbReference type="EMBL" id="MFC4202477.1"/>
    </source>
</evidence>
<feature type="transmembrane region" description="Helical" evidence="7">
    <location>
        <begin position="197"/>
        <end position="218"/>
    </location>
</feature>